<dbReference type="Gene3D" id="3.30.160.60">
    <property type="entry name" value="Classic Zinc Finger"/>
    <property type="match status" value="1"/>
</dbReference>
<dbReference type="FunFam" id="3.30.160.60:FF:000100">
    <property type="entry name" value="Zinc finger 45-like"/>
    <property type="match status" value="1"/>
</dbReference>
<dbReference type="EMBL" id="JACEFF010000713">
    <property type="protein sequence ID" value="KAH9632406.1"/>
    <property type="molecule type" value="Genomic_DNA"/>
</dbReference>
<dbReference type="InterPro" id="IPR036236">
    <property type="entry name" value="Znf_C2H2_sf"/>
</dbReference>
<evidence type="ECO:0000313" key="8">
    <source>
        <dbReference type="EMBL" id="KAH9632406.1"/>
    </source>
</evidence>
<gene>
    <name evidence="8" type="ORF">HF086_013837</name>
</gene>
<dbReference type="Proteomes" id="UP000814243">
    <property type="component" value="Unassembled WGS sequence"/>
</dbReference>
<keyword evidence="2" id="KW-0677">Repeat</keyword>
<evidence type="ECO:0000256" key="2">
    <source>
        <dbReference type="ARBA" id="ARBA00022737"/>
    </source>
</evidence>
<feature type="region of interest" description="Disordered" evidence="6">
    <location>
        <begin position="105"/>
        <end position="133"/>
    </location>
</feature>
<comment type="caution">
    <text evidence="8">The sequence shown here is derived from an EMBL/GenBank/DDBJ whole genome shotgun (WGS) entry which is preliminary data.</text>
</comment>
<reference evidence="8" key="1">
    <citation type="journal article" date="2021" name="G3 (Bethesda)">
        <title>Genome and transcriptome analysis of the beet armyworm Spodoptera exigua reveals targets for pest control. .</title>
        <authorList>
            <person name="Simon S."/>
            <person name="Breeschoten T."/>
            <person name="Jansen H.J."/>
            <person name="Dirks R.P."/>
            <person name="Schranz M.E."/>
            <person name="Ros V.I.D."/>
        </authorList>
    </citation>
    <scope>NUCLEOTIDE SEQUENCE</scope>
    <source>
        <strain evidence="8">TB_SE_WUR_2020</strain>
    </source>
</reference>
<proteinExistence type="predicted"/>
<evidence type="ECO:0000256" key="6">
    <source>
        <dbReference type="SAM" id="MobiDB-lite"/>
    </source>
</evidence>
<feature type="domain" description="C2H2-type" evidence="7">
    <location>
        <begin position="79"/>
        <end position="107"/>
    </location>
</feature>
<keyword evidence="3 5" id="KW-0863">Zinc-finger</keyword>
<keyword evidence="1" id="KW-0479">Metal-binding</keyword>
<evidence type="ECO:0000256" key="4">
    <source>
        <dbReference type="ARBA" id="ARBA00022833"/>
    </source>
</evidence>
<organism evidence="8 9">
    <name type="scientific">Spodoptera exigua</name>
    <name type="common">Beet armyworm</name>
    <name type="synonym">Noctua fulgens</name>
    <dbReference type="NCBI Taxonomy" id="7107"/>
    <lineage>
        <taxon>Eukaryota</taxon>
        <taxon>Metazoa</taxon>
        <taxon>Ecdysozoa</taxon>
        <taxon>Arthropoda</taxon>
        <taxon>Hexapoda</taxon>
        <taxon>Insecta</taxon>
        <taxon>Pterygota</taxon>
        <taxon>Neoptera</taxon>
        <taxon>Endopterygota</taxon>
        <taxon>Lepidoptera</taxon>
        <taxon>Glossata</taxon>
        <taxon>Ditrysia</taxon>
        <taxon>Noctuoidea</taxon>
        <taxon>Noctuidae</taxon>
        <taxon>Amphipyrinae</taxon>
        <taxon>Spodoptera</taxon>
    </lineage>
</organism>
<evidence type="ECO:0000256" key="3">
    <source>
        <dbReference type="ARBA" id="ARBA00022771"/>
    </source>
</evidence>
<name>A0A922M9E3_SPOEX</name>
<evidence type="ECO:0000256" key="5">
    <source>
        <dbReference type="PROSITE-ProRule" id="PRU00042"/>
    </source>
</evidence>
<dbReference type="GO" id="GO:0008270">
    <property type="term" value="F:zinc ion binding"/>
    <property type="evidence" value="ECO:0007669"/>
    <property type="project" value="UniProtKB-KW"/>
</dbReference>
<evidence type="ECO:0000259" key="7">
    <source>
        <dbReference type="PROSITE" id="PS50157"/>
    </source>
</evidence>
<accession>A0A922M9E3</accession>
<keyword evidence="4" id="KW-0862">Zinc</keyword>
<sequence length="133" mass="13853">MYVVLSLSPKPCAGTGARRTGRRRRRATCATPAGGPTRSVSGAGPGDLVPRHATHATLLLQTKKSLEGHLRSHSGERPFACTTCGATFGYEAALYNHTRLVHLKHKLGRGRPPPTQAAPSSGDAGLSTGATDS</sequence>
<evidence type="ECO:0000256" key="1">
    <source>
        <dbReference type="ARBA" id="ARBA00022723"/>
    </source>
</evidence>
<dbReference type="PROSITE" id="PS00028">
    <property type="entry name" value="ZINC_FINGER_C2H2_1"/>
    <property type="match status" value="1"/>
</dbReference>
<dbReference type="PROSITE" id="PS50157">
    <property type="entry name" value="ZINC_FINGER_C2H2_2"/>
    <property type="match status" value="1"/>
</dbReference>
<evidence type="ECO:0000313" key="9">
    <source>
        <dbReference type="Proteomes" id="UP000814243"/>
    </source>
</evidence>
<dbReference type="SUPFAM" id="SSF57667">
    <property type="entry name" value="beta-beta-alpha zinc fingers"/>
    <property type="match status" value="1"/>
</dbReference>
<dbReference type="InterPro" id="IPR013087">
    <property type="entry name" value="Znf_C2H2_type"/>
</dbReference>
<dbReference type="AlphaFoldDB" id="A0A922M9E3"/>
<feature type="region of interest" description="Disordered" evidence="6">
    <location>
        <begin position="13"/>
        <end position="50"/>
    </location>
</feature>
<protein>
    <recommendedName>
        <fullName evidence="7">C2H2-type domain-containing protein</fullName>
    </recommendedName>
</protein>